<dbReference type="RefSeq" id="WP_320003078.1">
    <property type="nucleotide sequence ID" value="NZ_JAUHJS010000002.1"/>
</dbReference>
<dbReference type="SUPFAM" id="SSF50965">
    <property type="entry name" value="Galactose oxidase, central domain"/>
    <property type="match status" value="1"/>
</dbReference>
<dbReference type="EMBL" id="JAUHJS010000002">
    <property type="protein sequence ID" value="MDN4164549.1"/>
    <property type="molecule type" value="Genomic_DNA"/>
</dbReference>
<protein>
    <recommendedName>
        <fullName evidence="5">Galactose oxidase</fullName>
    </recommendedName>
</protein>
<evidence type="ECO:0000256" key="2">
    <source>
        <dbReference type="ARBA" id="ARBA00022737"/>
    </source>
</evidence>
<dbReference type="PANTHER" id="PTHR24412">
    <property type="entry name" value="KELCH PROTEIN"/>
    <property type="match status" value="1"/>
</dbReference>
<sequence length="392" mass="43564">MKYPFLNAVLLVSILAGCDLLNQEEDCPITAEPLTDEDYTLTQDVVYHNTVSGDVYYIAGECFGGSAELVWDYSGEVYEVNGRVHEVLSSGTMCVELHSGDGKTDPLCKDVTVHRKHVWATHYLDFPGGKTKQSVVMNINGTIYSGFGMFNNWYRFDTLTFRWTERTNIPNLLDFNAFAGFAINGKGYLVGNNSILYEYNPSADTWTNKGQLPTLVSSMLNLGAFGDRAQYDNPVLGISEGGKGYFGIGALEHLYEYNPATNQWTQLADRPERGKVGELFFAYQGKIYTGKYVYDIATDTWARGGENFSVDAGFALGFVPFKGVMYGCWENKTVQFDGEEVTEVDLEGATMFTNAPSGLFGNGAATGDIVVFPRLMGMLGQDEILWRYYIDK</sequence>
<evidence type="ECO:0000313" key="4">
    <source>
        <dbReference type="Proteomes" id="UP001168552"/>
    </source>
</evidence>
<dbReference type="Gene3D" id="2.120.10.80">
    <property type="entry name" value="Kelch-type beta propeller"/>
    <property type="match status" value="1"/>
</dbReference>
<comment type="caution">
    <text evidence="3">The sequence shown here is derived from an EMBL/GenBank/DDBJ whole genome shotgun (WGS) entry which is preliminary data.</text>
</comment>
<dbReference type="PANTHER" id="PTHR24412:SF441">
    <property type="entry name" value="KELCH-LIKE PROTEIN 28"/>
    <property type="match status" value="1"/>
</dbReference>
<name>A0ABT8F2P5_9BACT</name>
<accession>A0ABT8F2P5</accession>
<evidence type="ECO:0000256" key="1">
    <source>
        <dbReference type="ARBA" id="ARBA00022441"/>
    </source>
</evidence>
<dbReference type="PROSITE" id="PS51257">
    <property type="entry name" value="PROKAR_LIPOPROTEIN"/>
    <property type="match status" value="1"/>
</dbReference>
<dbReference type="Proteomes" id="UP001168552">
    <property type="component" value="Unassembled WGS sequence"/>
</dbReference>
<organism evidence="3 4">
    <name type="scientific">Shiella aurantiaca</name>
    <dbReference type="NCBI Taxonomy" id="3058365"/>
    <lineage>
        <taxon>Bacteria</taxon>
        <taxon>Pseudomonadati</taxon>
        <taxon>Bacteroidota</taxon>
        <taxon>Cytophagia</taxon>
        <taxon>Cytophagales</taxon>
        <taxon>Shiellaceae</taxon>
        <taxon>Shiella</taxon>
    </lineage>
</organism>
<keyword evidence="2" id="KW-0677">Repeat</keyword>
<dbReference type="InterPro" id="IPR011043">
    <property type="entry name" value="Gal_Oxase/kelch_b-propeller"/>
</dbReference>
<keyword evidence="4" id="KW-1185">Reference proteome</keyword>
<reference evidence="3" key="1">
    <citation type="submission" date="2023-06" db="EMBL/GenBank/DDBJ databases">
        <title>Cytophagales bacterium Strain LB-30, isolated from soil.</title>
        <authorList>
            <person name="Liu B."/>
        </authorList>
    </citation>
    <scope>NUCLEOTIDE SEQUENCE</scope>
    <source>
        <strain evidence="3">LB-30</strain>
    </source>
</reference>
<evidence type="ECO:0000313" key="3">
    <source>
        <dbReference type="EMBL" id="MDN4164549.1"/>
    </source>
</evidence>
<dbReference type="InterPro" id="IPR015915">
    <property type="entry name" value="Kelch-typ_b-propeller"/>
</dbReference>
<evidence type="ECO:0008006" key="5">
    <source>
        <dbReference type="Google" id="ProtNLM"/>
    </source>
</evidence>
<keyword evidence="1" id="KW-0880">Kelch repeat</keyword>
<gene>
    <name evidence="3" type="ORF">QWY31_03495</name>
</gene>
<proteinExistence type="predicted"/>